<keyword evidence="1" id="KW-1133">Transmembrane helix</keyword>
<reference evidence="2 3" key="1">
    <citation type="submission" date="2019-12" db="EMBL/GenBank/DDBJ databases">
        <title>Sequence classification of anaerobic respiratory reductive dehalogenases: First we see many, then we see few.</title>
        <authorList>
            <person name="Molenda O."/>
            <person name="Puentes Jacome L.A."/>
            <person name="Cao X."/>
            <person name="Nesbo C.L."/>
            <person name="Tang S."/>
            <person name="Morson N."/>
            <person name="Patron J."/>
            <person name="Lomheim L."/>
            <person name="Wishart D.S."/>
            <person name="Edwards E.A."/>
        </authorList>
    </citation>
    <scope>NUCLEOTIDE SEQUENCE [LARGE SCALE GENOMIC DNA]</scope>
    <source>
        <strain evidence="2 3">12DCA</strain>
    </source>
</reference>
<dbReference type="RefSeq" id="WP_019226856.1">
    <property type="nucleotide sequence ID" value="NZ_CP046996.1"/>
</dbReference>
<feature type="transmembrane region" description="Helical" evidence="1">
    <location>
        <begin position="81"/>
        <end position="103"/>
    </location>
</feature>
<name>A0A857DJE5_9FIRM</name>
<accession>A0A857DJE5</accession>
<dbReference type="Proteomes" id="UP000430508">
    <property type="component" value="Chromosome"/>
</dbReference>
<evidence type="ECO:0000313" key="2">
    <source>
        <dbReference type="EMBL" id="QHA00579.1"/>
    </source>
</evidence>
<organism evidence="2 3">
    <name type="scientific">Dehalobacter restrictus</name>
    <dbReference type="NCBI Taxonomy" id="55583"/>
    <lineage>
        <taxon>Bacteria</taxon>
        <taxon>Bacillati</taxon>
        <taxon>Bacillota</taxon>
        <taxon>Clostridia</taxon>
        <taxon>Eubacteriales</taxon>
        <taxon>Desulfitobacteriaceae</taxon>
        <taxon>Dehalobacter</taxon>
    </lineage>
</organism>
<evidence type="ECO:0000256" key="1">
    <source>
        <dbReference type="SAM" id="Phobius"/>
    </source>
</evidence>
<sequence length="150" mass="17360">MKYDKPTLAMFMGALSTIPYEIVTRILMTFGFAKYSVYQLTSFMITLDRPNAILGAIYSIILGCVLSLVFYYALKFLNHDYFIVKSIGISLLNWLTLEVIFMWLIEGRNFIPPRPINDYYSEMIGSIVFGITLGLLFRYYLFKGYKKSTS</sequence>
<evidence type="ECO:0000313" key="3">
    <source>
        <dbReference type="Proteomes" id="UP000430508"/>
    </source>
</evidence>
<gene>
    <name evidence="2" type="ORF">GQ588_08015</name>
</gene>
<protein>
    <submittedName>
        <fullName evidence="2">Uncharacterized protein</fullName>
    </submittedName>
</protein>
<dbReference type="EMBL" id="CP046996">
    <property type="protein sequence ID" value="QHA00579.1"/>
    <property type="molecule type" value="Genomic_DNA"/>
</dbReference>
<proteinExistence type="predicted"/>
<keyword evidence="1" id="KW-0472">Membrane</keyword>
<feature type="transmembrane region" description="Helical" evidence="1">
    <location>
        <begin position="7"/>
        <end position="32"/>
    </location>
</feature>
<keyword evidence="1" id="KW-0812">Transmembrane</keyword>
<dbReference type="AlphaFoldDB" id="A0A857DJE5"/>
<feature type="transmembrane region" description="Helical" evidence="1">
    <location>
        <begin position="123"/>
        <end position="141"/>
    </location>
</feature>
<feature type="transmembrane region" description="Helical" evidence="1">
    <location>
        <begin position="52"/>
        <end position="74"/>
    </location>
</feature>